<keyword evidence="11" id="KW-1185">Reference proteome</keyword>
<dbReference type="Pfam" id="PF00230">
    <property type="entry name" value="MIP"/>
    <property type="match status" value="1"/>
</dbReference>
<dbReference type="InterPro" id="IPR022357">
    <property type="entry name" value="MIP_CS"/>
</dbReference>
<evidence type="ECO:0000313" key="11">
    <source>
        <dbReference type="Proteomes" id="UP000324632"/>
    </source>
</evidence>
<keyword evidence="6 8" id="KW-0472">Membrane</keyword>
<dbReference type="EMBL" id="SOYY01000020">
    <property type="protein sequence ID" value="KAA0706891.1"/>
    <property type="molecule type" value="Genomic_DNA"/>
</dbReference>
<keyword evidence="4 7" id="KW-0812">Transmembrane</keyword>
<gene>
    <name evidence="10" type="ORF">E1301_Tti002211</name>
</gene>
<feature type="transmembrane region" description="Helical" evidence="8">
    <location>
        <begin position="132"/>
        <end position="152"/>
    </location>
</feature>
<evidence type="ECO:0000313" key="10">
    <source>
        <dbReference type="EMBL" id="KAA0706891.1"/>
    </source>
</evidence>
<reference evidence="10 11" key="1">
    <citation type="journal article" date="2019" name="Mol. Ecol. Resour.">
        <title>Chromosome-level genome assembly of Triplophysa tibetana, a fish adapted to the harsh high-altitude environment of the Tibetan Plateau.</title>
        <authorList>
            <person name="Yang X."/>
            <person name="Liu H."/>
            <person name="Ma Z."/>
            <person name="Zou Y."/>
            <person name="Zou M."/>
            <person name="Mao Y."/>
            <person name="Li X."/>
            <person name="Wang H."/>
            <person name="Chen T."/>
            <person name="Wang W."/>
            <person name="Yang R."/>
        </authorList>
    </citation>
    <scope>NUCLEOTIDE SEQUENCE [LARGE SCALE GENOMIC DNA]</scope>
    <source>
        <strain evidence="10">TTIB1903HZAU</strain>
        <tissue evidence="10">Muscle</tissue>
    </source>
</reference>
<evidence type="ECO:0000256" key="1">
    <source>
        <dbReference type="ARBA" id="ARBA00004141"/>
    </source>
</evidence>
<keyword evidence="9" id="KW-0732">Signal</keyword>
<dbReference type="PROSITE" id="PS00221">
    <property type="entry name" value="MIP"/>
    <property type="match status" value="1"/>
</dbReference>
<evidence type="ECO:0000256" key="7">
    <source>
        <dbReference type="RuleBase" id="RU000477"/>
    </source>
</evidence>
<evidence type="ECO:0000256" key="2">
    <source>
        <dbReference type="ARBA" id="ARBA00006175"/>
    </source>
</evidence>
<dbReference type="PANTHER" id="PTHR19139:SF177">
    <property type="entry name" value="AQUAPORIN 14"/>
    <property type="match status" value="1"/>
</dbReference>
<dbReference type="GO" id="GO:0015250">
    <property type="term" value="F:water channel activity"/>
    <property type="evidence" value="ECO:0007669"/>
    <property type="project" value="TreeGrafter"/>
</dbReference>
<evidence type="ECO:0000256" key="9">
    <source>
        <dbReference type="SAM" id="SignalP"/>
    </source>
</evidence>
<evidence type="ECO:0000256" key="8">
    <source>
        <dbReference type="SAM" id="Phobius"/>
    </source>
</evidence>
<evidence type="ECO:0000256" key="6">
    <source>
        <dbReference type="ARBA" id="ARBA00023136"/>
    </source>
</evidence>
<dbReference type="PRINTS" id="PR00783">
    <property type="entry name" value="MINTRINSICP"/>
</dbReference>
<feature type="chain" id="PRO_5023089641" evidence="9">
    <location>
        <begin position="21"/>
        <end position="319"/>
    </location>
</feature>
<dbReference type="InterPro" id="IPR034294">
    <property type="entry name" value="Aquaporin_transptr"/>
</dbReference>
<evidence type="ECO:0000256" key="4">
    <source>
        <dbReference type="ARBA" id="ARBA00022692"/>
    </source>
</evidence>
<dbReference type="InterPro" id="IPR023271">
    <property type="entry name" value="Aquaporin-like"/>
</dbReference>
<keyword evidence="5 8" id="KW-1133">Transmembrane helix</keyword>
<feature type="transmembrane region" description="Helical" evidence="8">
    <location>
        <begin position="206"/>
        <end position="228"/>
    </location>
</feature>
<feature type="transmembrane region" description="Helical" evidence="8">
    <location>
        <begin position="172"/>
        <end position="194"/>
    </location>
</feature>
<dbReference type="FunFam" id="1.20.1080.10:FF:000051">
    <property type="entry name" value="Uncharacterized protein"/>
    <property type="match status" value="1"/>
</dbReference>
<comment type="caution">
    <text evidence="10">The sequence shown here is derived from an EMBL/GenBank/DDBJ whole genome shotgun (WGS) entry which is preliminary data.</text>
</comment>
<dbReference type="GO" id="GO:0005886">
    <property type="term" value="C:plasma membrane"/>
    <property type="evidence" value="ECO:0007669"/>
    <property type="project" value="TreeGrafter"/>
</dbReference>
<keyword evidence="3 7" id="KW-0813">Transport</keyword>
<dbReference type="PANTHER" id="PTHR19139">
    <property type="entry name" value="AQUAPORIN TRANSPORTER"/>
    <property type="match status" value="1"/>
</dbReference>
<protein>
    <submittedName>
        <fullName evidence="10">Aquaporin-4</fullName>
    </submittedName>
</protein>
<feature type="transmembrane region" description="Helical" evidence="8">
    <location>
        <begin position="54"/>
        <end position="77"/>
    </location>
</feature>
<comment type="similarity">
    <text evidence="2 7">Belongs to the MIP/aquaporin (TC 1.A.8) family.</text>
</comment>
<accession>A0A5A9NCR2</accession>
<feature type="signal peptide" evidence="9">
    <location>
        <begin position="1"/>
        <end position="20"/>
    </location>
</feature>
<proteinExistence type="inferred from homology"/>
<organism evidence="10 11">
    <name type="scientific">Triplophysa tibetana</name>
    <dbReference type="NCBI Taxonomy" id="1572043"/>
    <lineage>
        <taxon>Eukaryota</taxon>
        <taxon>Metazoa</taxon>
        <taxon>Chordata</taxon>
        <taxon>Craniata</taxon>
        <taxon>Vertebrata</taxon>
        <taxon>Euteleostomi</taxon>
        <taxon>Actinopterygii</taxon>
        <taxon>Neopterygii</taxon>
        <taxon>Teleostei</taxon>
        <taxon>Ostariophysi</taxon>
        <taxon>Cypriniformes</taxon>
        <taxon>Nemacheilidae</taxon>
        <taxon>Triplophysa</taxon>
    </lineage>
</organism>
<dbReference type="AlphaFoldDB" id="A0A5A9NCR2"/>
<dbReference type="SUPFAM" id="SSF81338">
    <property type="entry name" value="Aquaporin-like"/>
    <property type="match status" value="1"/>
</dbReference>
<evidence type="ECO:0000256" key="5">
    <source>
        <dbReference type="ARBA" id="ARBA00022989"/>
    </source>
</evidence>
<dbReference type="InterPro" id="IPR000425">
    <property type="entry name" value="MIP"/>
</dbReference>
<evidence type="ECO:0000256" key="3">
    <source>
        <dbReference type="ARBA" id="ARBA00022448"/>
    </source>
</evidence>
<dbReference type="Gene3D" id="1.20.1080.10">
    <property type="entry name" value="Glycerol uptake facilitator protein"/>
    <property type="match status" value="1"/>
</dbReference>
<name>A0A5A9NCR2_9TELE</name>
<dbReference type="Proteomes" id="UP000324632">
    <property type="component" value="Chromosome 20"/>
</dbReference>
<comment type="subcellular location">
    <subcellularLocation>
        <location evidence="1">Membrane</location>
        <topology evidence="1">Multi-pass membrane protein</topology>
    </subcellularLocation>
</comment>
<sequence length="319" mass="34297">MTAKRVWLLVSAFCVRSLHCQVCPPHWPKLGLDPQKRGSHLNKPPAQELRSRQFWQGILAEILGSLVFVSAVLGSLVPGQDGVSPGPIYPALAGGMATVVLGYCFGEISGAQVNPAVTVALMATRKVDVFRALVYIVAQCLGGILATGLLYICLPLKSTAQNYINKVPEDMNAGQALGMEMLATFLLGFTVFSVEDQRRREGSEPGNLGIGFAVTTAIFIAGRFSGASLNPARSLGPAIILGYWEHHWVYWIGPIFGAVLAGISHEFIFAPSASRQKLVACLTCKDIDIVETASVSRSSLSTVTQSAMRNKQNNKLEHS</sequence>
<feature type="transmembrane region" description="Helical" evidence="8">
    <location>
        <begin position="248"/>
        <end position="269"/>
    </location>
</feature>
<dbReference type="CDD" id="cd00333">
    <property type="entry name" value="MIP"/>
    <property type="match status" value="1"/>
</dbReference>